<protein>
    <submittedName>
        <fullName evidence="7">Sugar kinase</fullName>
    </submittedName>
</protein>
<keyword evidence="2" id="KW-0808">Transferase</keyword>
<dbReference type="AlphaFoldDB" id="A0A3D8Q1B5"/>
<dbReference type="InterPro" id="IPR011611">
    <property type="entry name" value="PfkB_dom"/>
</dbReference>
<proteinExistence type="inferred from homology"/>
<evidence type="ECO:0000313" key="7">
    <source>
        <dbReference type="EMBL" id="RDW21361.1"/>
    </source>
</evidence>
<dbReference type="PANTHER" id="PTHR43085">
    <property type="entry name" value="HEXOKINASE FAMILY MEMBER"/>
    <property type="match status" value="1"/>
</dbReference>
<reference evidence="8" key="1">
    <citation type="submission" date="2017-11" db="EMBL/GenBank/DDBJ databases">
        <authorList>
            <person name="Zhu W."/>
        </authorList>
    </citation>
    <scope>NUCLEOTIDE SEQUENCE [LARGE SCALE GENOMIC DNA]</scope>
    <source>
        <strain evidence="8">CAU 1183</strain>
    </source>
</reference>
<dbReference type="InterPro" id="IPR050306">
    <property type="entry name" value="PfkB_Carbo_kinase"/>
</dbReference>
<evidence type="ECO:0000259" key="6">
    <source>
        <dbReference type="Pfam" id="PF00294"/>
    </source>
</evidence>
<evidence type="ECO:0000256" key="2">
    <source>
        <dbReference type="ARBA" id="ARBA00022679"/>
    </source>
</evidence>
<dbReference type="Pfam" id="PF00294">
    <property type="entry name" value="PfkB"/>
    <property type="match status" value="1"/>
</dbReference>
<dbReference type="Proteomes" id="UP000257143">
    <property type="component" value="Unassembled WGS sequence"/>
</dbReference>
<evidence type="ECO:0000256" key="5">
    <source>
        <dbReference type="ARBA" id="ARBA00022840"/>
    </source>
</evidence>
<dbReference type="InterPro" id="IPR029056">
    <property type="entry name" value="Ribokinase-like"/>
</dbReference>
<gene>
    <name evidence="7" type="ORF">CWR48_02850</name>
</gene>
<accession>A0A3D8Q1B5</accession>
<keyword evidence="4 7" id="KW-0418">Kinase</keyword>
<dbReference type="EMBL" id="PIOC01000003">
    <property type="protein sequence ID" value="RDW21361.1"/>
    <property type="molecule type" value="Genomic_DNA"/>
</dbReference>
<evidence type="ECO:0000256" key="3">
    <source>
        <dbReference type="ARBA" id="ARBA00022741"/>
    </source>
</evidence>
<dbReference type="GO" id="GO:0016301">
    <property type="term" value="F:kinase activity"/>
    <property type="evidence" value="ECO:0007669"/>
    <property type="project" value="UniProtKB-KW"/>
</dbReference>
<comment type="similarity">
    <text evidence="1">Belongs to the carbohydrate kinase PfkB family.</text>
</comment>
<keyword evidence="3" id="KW-0547">Nucleotide-binding</keyword>
<dbReference type="PANTHER" id="PTHR43085:SF1">
    <property type="entry name" value="PSEUDOURIDINE KINASE-RELATED"/>
    <property type="match status" value="1"/>
</dbReference>
<organism evidence="7 8">
    <name type="scientific">Oceanobacillus arenosus</name>
    <dbReference type="NCBI Taxonomy" id="1229153"/>
    <lineage>
        <taxon>Bacteria</taxon>
        <taxon>Bacillati</taxon>
        <taxon>Bacillota</taxon>
        <taxon>Bacilli</taxon>
        <taxon>Bacillales</taxon>
        <taxon>Bacillaceae</taxon>
        <taxon>Oceanobacillus</taxon>
    </lineage>
</organism>
<name>A0A3D8Q1B5_9BACI</name>
<evidence type="ECO:0000313" key="8">
    <source>
        <dbReference type="Proteomes" id="UP000257143"/>
    </source>
</evidence>
<evidence type="ECO:0000256" key="1">
    <source>
        <dbReference type="ARBA" id="ARBA00010688"/>
    </source>
</evidence>
<dbReference type="Gene3D" id="3.40.1190.20">
    <property type="match status" value="1"/>
</dbReference>
<dbReference type="SUPFAM" id="SSF53613">
    <property type="entry name" value="Ribokinase-like"/>
    <property type="match status" value="1"/>
</dbReference>
<sequence>MGDSSMIDIVTIGETMVLFYPFENRPLKYTSLFSKTIAGAESNVAIGLSRLGKNTRWIGRLGKDPFGDMVISTLTSENIDLSKVIRDESDFTSVFFKDMNRFGDPEVFYYRKGSASSKWEPKHVKKDWFEDSRILHMSGITPALGINTLSFTRECMKVAKSLGLTISFDPNIRHKLWTEENSREALLSLVPLSDIFLPGIEEAKFLLGDKPVEQLAKEFISMGPATVAIKLGEEGAFGMSKEGDAYMVPGEKTNNIVDTVGAGDAFATGFLSIVADDPTNFSLMVALSRGNKLGSIVIQEKGDWETLPSLKMIENTPVKSR</sequence>
<dbReference type="OrthoDB" id="9813569at2"/>
<feature type="domain" description="Carbohydrate kinase PfkB" evidence="6">
    <location>
        <begin position="6"/>
        <end position="308"/>
    </location>
</feature>
<dbReference type="CDD" id="cd01166">
    <property type="entry name" value="KdgK"/>
    <property type="match status" value="1"/>
</dbReference>
<evidence type="ECO:0000256" key="4">
    <source>
        <dbReference type="ARBA" id="ARBA00022777"/>
    </source>
</evidence>
<keyword evidence="5" id="KW-0067">ATP-binding</keyword>
<keyword evidence="8" id="KW-1185">Reference proteome</keyword>
<comment type="caution">
    <text evidence="7">The sequence shown here is derived from an EMBL/GenBank/DDBJ whole genome shotgun (WGS) entry which is preliminary data.</text>
</comment>
<dbReference type="GO" id="GO:0005524">
    <property type="term" value="F:ATP binding"/>
    <property type="evidence" value="ECO:0007669"/>
    <property type="project" value="UniProtKB-KW"/>
</dbReference>